<dbReference type="PANTHER" id="PTHR12993">
    <property type="entry name" value="N-ACETYLGLUCOSAMINYL-PHOSPHATIDYLINOSITOL DE-N-ACETYLASE-RELATED"/>
    <property type="match status" value="1"/>
</dbReference>
<keyword evidence="3" id="KW-1185">Reference proteome</keyword>
<dbReference type="Gene3D" id="3.40.50.10320">
    <property type="entry name" value="LmbE-like"/>
    <property type="match status" value="1"/>
</dbReference>
<dbReference type="InterPro" id="IPR024078">
    <property type="entry name" value="LmbE-like_dom_sf"/>
</dbReference>
<reference evidence="3" key="1">
    <citation type="journal article" date="2019" name="Int. J. Syst. Evol. Microbiol.">
        <title>The Global Catalogue of Microorganisms (GCM) 10K type strain sequencing project: providing services to taxonomists for standard genome sequencing and annotation.</title>
        <authorList>
            <consortium name="The Broad Institute Genomics Platform"/>
            <consortium name="The Broad Institute Genome Sequencing Center for Infectious Disease"/>
            <person name="Wu L."/>
            <person name="Ma J."/>
        </authorList>
    </citation>
    <scope>NUCLEOTIDE SEQUENCE [LARGE SCALE GENOMIC DNA]</scope>
    <source>
        <strain evidence="3">CCUG 36956</strain>
    </source>
</reference>
<keyword evidence="1" id="KW-0472">Membrane</keyword>
<evidence type="ECO:0000256" key="1">
    <source>
        <dbReference type="SAM" id="Phobius"/>
    </source>
</evidence>
<feature type="transmembrane region" description="Helical" evidence="1">
    <location>
        <begin position="70"/>
        <end position="93"/>
    </location>
</feature>
<name>A0ABW2J2J9_9BURK</name>
<keyword evidence="1" id="KW-0812">Transmembrane</keyword>
<dbReference type="SUPFAM" id="SSF102588">
    <property type="entry name" value="LmbE-like"/>
    <property type="match status" value="1"/>
</dbReference>
<dbReference type="GO" id="GO:0016787">
    <property type="term" value="F:hydrolase activity"/>
    <property type="evidence" value="ECO:0007669"/>
    <property type="project" value="UniProtKB-KW"/>
</dbReference>
<feature type="transmembrane region" description="Helical" evidence="1">
    <location>
        <begin position="6"/>
        <end position="29"/>
    </location>
</feature>
<sequence>MVSIEELIFLCFLSATLLFVMFHIFRFRLLLTGLPRPARRSVGMLPLLAVLMPANSALEFSVAQQSRSPVGYGLELTGFIVLAFIIVNLIWLIRFSPKPQKKMIILALGAHPDDIELGCGATLLRYKVEGHETHGIVFSNGEGGLHDPQLKNCNPRKREAERGGQVMHLDSLTVMEFPDTKLNTKQEDIMRVIEECTRQLHPDLIFTHNRHDLHRDHRAVYLATMEAARRVPTVLCYENPNTPSSFQPNCFIEVSLYLEHKIKALKCHASQHISRPYMEEDLVQSLARVRGGQARLRAAEAFEAIRFTL</sequence>
<dbReference type="Proteomes" id="UP001596379">
    <property type="component" value="Unassembled WGS sequence"/>
</dbReference>
<comment type="caution">
    <text evidence="2">The sequence shown here is derived from an EMBL/GenBank/DDBJ whole genome shotgun (WGS) entry which is preliminary data.</text>
</comment>
<keyword evidence="2" id="KW-0378">Hydrolase</keyword>
<dbReference type="RefSeq" id="WP_382232524.1">
    <property type="nucleotide sequence ID" value="NZ_JBHTCC010000001.1"/>
</dbReference>
<dbReference type="PANTHER" id="PTHR12993:SF30">
    <property type="entry name" value="N-ACETYL-ALPHA-D-GLUCOSAMINYL L-MALATE DEACETYLASE 1"/>
    <property type="match status" value="1"/>
</dbReference>
<evidence type="ECO:0000313" key="3">
    <source>
        <dbReference type="Proteomes" id="UP001596379"/>
    </source>
</evidence>
<keyword evidence="1" id="KW-1133">Transmembrane helix</keyword>
<dbReference type="EMBL" id="JBHTCC010000001">
    <property type="protein sequence ID" value="MFC7297363.1"/>
    <property type="molecule type" value="Genomic_DNA"/>
</dbReference>
<dbReference type="InterPro" id="IPR003737">
    <property type="entry name" value="GlcNAc_PI_deacetylase-related"/>
</dbReference>
<dbReference type="EC" id="3.5.1.-" evidence="2"/>
<evidence type="ECO:0000313" key="2">
    <source>
        <dbReference type="EMBL" id="MFC7297363.1"/>
    </source>
</evidence>
<organism evidence="2 3">
    <name type="scientific">Herminiimonas aquatilis</name>
    <dbReference type="NCBI Taxonomy" id="345342"/>
    <lineage>
        <taxon>Bacteria</taxon>
        <taxon>Pseudomonadati</taxon>
        <taxon>Pseudomonadota</taxon>
        <taxon>Betaproteobacteria</taxon>
        <taxon>Burkholderiales</taxon>
        <taxon>Oxalobacteraceae</taxon>
        <taxon>Herminiimonas</taxon>
    </lineage>
</organism>
<protein>
    <submittedName>
        <fullName evidence="2">PIG-L deacetylase family protein</fullName>
        <ecNumber evidence="2">3.5.1.-</ecNumber>
    </submittedName>
</protein>
<accession>A0ABW2J2J9</accession>
<dbReference type="Pfam" id="PF02585">
    <property type="entry name" value="PIG-L"/>
    <property type="match status" value="1"/>
</dbReference>
<gene>
    <name evidence="2" type="ORF">ACFQO0_02810</name>
</gene>
<feature type="transmembrane region" description="Helical" evidence="1">
    <location>
        <begin position="41"/>
        <end position="58"/>
    </location>
</feature>
<proteinExistence type="predicted"/>